<dbReference type="KEGG" id="bgz:XH91_33755"/>
<dbReference type="InterPro" id="IPR000727">
    <property type="entry name" value="T_SNARE_dom"/>
</dbReference>
<dbReference type="PRINTS" id="PR00260">
    <property type="entry name" value="CHEMTRNSDUCR"/>
</dbReference>
<dbReference type="Gene3D" id="1.10.287.950">
    <property type="entry name" value="Methyl-accepting chemotaxis protein"/>
    <property type="match status" value="1"/>
</dbReference>
<dbReference type="Gene3D" id="1.10.8.500">
    <property type="entry name" value="HAMP domain in histidine kinase"/>
    <property type="match status" value="1"/>
</dbReference>
<dbReference type="InterPro" id="IPR009875">
    <property type="entry name" value="PilZ_domain"/>
</dbReference>
<keyword evidence="6" id="KW-0812">Transmembrane</keyword>
<evidence type="ECO:0000313" key="11">
    <source>
        <dbReference type="EMBL" id="RXH17931.1"/>
    </source>
</evidence>
<reference evidence="11 13" key="2">
    <citation type="submission" date="2018-10" db="EMBL/GenBank/DDBJ databases">
        <title>Bradyrhizobium sp. nov., effective nodules isolated from peanut in China.</title>
        <authorList>
            <person name="Li Y."/>
        </authorList>
    </citation>
    <scope>NUCLEOTIDE SEQUENCE [LARGE SCALE GENOMIC DNA]</scope>
    <source>
        <strain evidence="11 13">CCBAU 53426</strain>
    </source>
</reference>
<evidence type="ECO:0000313" key="10">
    <source>
        <dbReference type="EMBL" id="QAU49845.1"/>
    </source>
</evidence>
<dbReference type="SMART" id="SM00283">
    <property type="entry name" value="MA"/>
    <property type="match status" value="1"/>
</dbReference>
<dbReference type="SUPFAM" id="SSF141371">
    <property type="entry name" value="PilZ domain-like"/>
    <property type="match status" value="1"/>
</dbReference>
<dbReference type="CDD" id="cd06225">
    <property type="entry name" value="HAMP"/>
    <property type="match status" value="1"/>
</dbReference>
<dbReference type="Pfam" id="PF00015">
    <property type="entry name" value="MCPsignal"/>
    <property type="match status" value="1"/>
</dbReference>
<sequence>MKMRLSISSAIIAFGLLLVLGFSAVLATSVYALRELKVGGPLYSDIKLGNDLVADILPPPAYVLEAYLVATLAMREPDQLTAHGERLVQLRKDYEDRKAFWSASSLPADLKAALVSKSDVEVQKFWKLVFDQLMPALSSKDAAAAERAYAQLKATYTAHRGIIDGIVEGANKQNADMEKLAAERDASISYVVWGVSSVVLALIIGGIAFVAFGVVRPIVRMTGAMQKLATGDLTAEVPYATRRDEVGSMASALAVFKQGALDNARMREEQVRNEEQANLAKRKALLDMAATVERETGASVETATGATQGVERAATTLSDIARDLSMESQGVATASEQALASADTVSAAAEQLTASIREISAQLARASQVTASAVAGREQARTTIQALSGSVKKIAEVSDLIGGIAGQTNLLALNATIEAARAGEAGRGFAVVAAEVKSLSNQTAKSTEEIARLIAEIQASTQAAVDAVEEMGGQITEIDGVATSVAAAMEEQDAATREIARSIQESASAAKQVSAKITRVSHDADSVNARAAEMRDAISGVSSNLSSLQSLLVRTVRSSAAEVDRRLTKRYPTDLEVTVTDSRQAAHTTTLVDLSEGGAWIRCAPRLDLNETGLLRIKGFALPLPFTVRTHDGEAAHVAFALGDAQKAELARYIARNFGEEAAAA</sequence>
<evidence type="ECO:0000313" key="13">
    <source>
        <dbReference type="Proteomes" id="UP000290401"/>
    </source>
</evidence>
<evidence type="ECO:0000259" key="7">
    <source>
        <dbReference type="PROSITE" id="PS50111"/>
    </source>
</evidence>
<dbReference type="PROSITE" id="PS50885">
    <property type="entry name" value="HAMP"/>
    <property type="match status" value="1"/>
</dbReference>
<dbReference type="Proteomes" id="UP000288972">
    <property type="component" value="Chromosome"/>
</dbReference>
<dbReference type="InterPro" id="IPR003660">
    <property type="entry name" value="HAMP_dom"/>
</dbReference>
<keyword evidence="6" id="KW-1133">Transmembrane helix</keyword>
<evidence type="ECO:0000256" key="2">
    <source>
        <dbReference type="ARBA" id="ARBA00022519"/>
    </source>
</evidence>
<dbReference type="GO" id="GO:0035438">
    <property type="term" value="F:cyclic-di-GMP binding"/>
    <property type="evidence" value="ECO:0007669"/>
    <property type="project" value="InterPro"/>
</dbReference>
<dbReference type="SMART" id="SM00304">
    <property type="entry name" value="HAMP"/>
    <property type="match status" value="1"/>
</dbReference>
<dbReference type="Pfam" id="PF00672">
    <property type="entry name" value="HAMP"/>
    <property type="match status" value="1"/>
</dbReference>
<dbReference type="PANTHER" id="PTHR32089">
    <property type="entry name" value="METHYL-ACCEPTING CHEMOTAXIS PROTEIN MCPB"/>
    <property type="match status" value="1"/>
</dbReference>
<dbReference type="SUPFAM" id="SSF58104">
    <property type="entry name" value="Methyl-accepting chemotaxis protein (MCP) signaling domain"/>
    <property type="match status" value="1"/>
</dbReference>
<dbReference type="PROSITE" id="PS50111">
    <property type="entry name" value="CHEMOTAXIS_TRANSDUC_2"/>
    <property type="match status" value="1"/>
</dbReference>
<dbReference type="EMBL" id="RDQZ01000001">
    <property type="protein sequence ID" value="RXH17931.1"/>
    <property type="molecule type" value="Genomic_DNA"/>
</dbReference>
<dbReference type="Proteomes" id="UP000290401">
    <property type="component" value="Unassembled WGS sequence"/>
</dbReference>
<protein>
    <submittedName>
        <fullName evidence="11">HAMP domain-containing protein</fullName>
    </submittedName>
    <submittedName>
        <fullName evidence="10">Methyl-accepting chemotaxis protein</fullName>
    </submittedName>
</protein>
<keyword evidence="2" id="KW-1003">Cell membrane</keyword>
<dbReference type="PROSITE" id="PS50192">
    <property type="entry name" value="T_SNARE"/>
    <property type="match status" value="1"/>
</dbReference>
<dbReference type="GO" id="GO:0007165">
    <property type="term" value="P:signal transduction"/>
    <property type="evidence" value="ECO:0007669"/>
    <property type="project" value="UniProtKB-KW"/>
</dbReference>
<keyword evidence="3 5" id="KW-0807">Transducer</keyword>
<dbReference type="Gene3D" id="2.40.10.220">
    <property type="entry name" value="predicted glycosyltransferase like domains"/>
    <property type="match status" value="1"/>
</dbReference>
<evidence type="ECO:0000256" key="4">
    <source>
        <dbReference type="ARBA" id="ARBA00029447"/>
    </source>
</evidence>
<feature type="domain" description="Methyl-accepting transducer" evidence="7">
    <location>
        <begin position="306"/>
        <end position="528"/>
    </location>
</feature>
<dbReference type="PANTHER" id="PTHR32089:SF112">
    <property type="entry name" value="LYSOZYME-LIKE PROTEIN-RELATED"/>
    <property type="match status" value="1"/>
</dbReference>
<dbReference type="AlphaFoldDB" id="A0AAE5X6U2"/>
<dbReference type="InterPro" id="IPR004089">
    <property type="entry name" value="MCPsignal_dom"/>
</dbReference>
<evidence type="ECO:0000259" key="9">
    <source>
        <dbReference type="PROSITE" id="PS50885"/>
    </source>
</evidence>
<dbReference type="GO" id="GO:0005886">
    <property type="term" value="C:plasma membrane"/>
    <property type="evidence" value="ECO:0007669"/>
    <property type="project" value="UniProtKB-SubCell"/>
</dbReference>
<keyword evidence="2" id="KW-0997">Cell inner membrane</keyword>
<feature type="transmembrane region" description="Helical" evidence="6">
    <location>
        <begin position="190"/>
        <end position="215"/>
    </location>
</feature>
<organism evidence="10 12">
    <name type="scientific">Bradyrhizobium guangzhouense</name>
    <dbReference type="NCBI Taxonomy" id="1325095"/>
    <lineage>
        <taxon>Bacteria</taxon>
        <taxon>Pseudomonadati</taxon>
        <taxon>Pseudomonadota</taxon>
        <taxon>Alphaproteobacteria</taxon>
        <taxon>Hyphomicrobiales</taxon>
        <taxon>Nitrobacteraceae</taxon>
        <taxon>Bradyrhizobium</taxon>
    </lineage>
</organism>
<reference evidence="10 12" key="1">
    <citation type="submission" date="2018-06" db="EMBL/GenBank/DDBJ databases">
        <title>Comparative genomics of rhizobia nodulating Arachis hypogaea in China.</title>
        <authorList>
            <person name="Li Y."/>
        </authorList>
    </citation>
    <scope>NUCLEOTIDE SEQUENCE [LARGE SCALE GENOMIC DNA]</scope>
    <source>
        <strain evidence="10 12">CCBAU 51670</strain>
    </source>
</reference>
<evidence type="ECO:0000256" key="6">
    <source>
        <dbReference type="SAM" id="Phobius"/>
    </source>
</evidence>
<keyword evidence="13" id="KW-1185">Reference proteome</keyword>
<gene>
    <name evidence="11" type="ORF">EAS56_02315</name>
    <name evidence="10" type="ORF">XH91_33755</name>
</gene>
<dbReference type="InterPro" id="IPR004090">
    <property type="entry name" value="Chemotax_Me-accpt_rcpt"/>
</dbReference>
<comment type="subcellular location">
    <subcellularLocation>
        <location evidence="1">Cell inner membrane</location>
        <topology evidence="1">Multi-pass membrane protein</topology>
    </subcellularLocation>
</comment>
<evidence type="ECO:0000313" key="12">
    <source>
        <dbReference type="Proteomes" id="UP000288972"/>
    </source>
</evidence>
<evidence type="ECO:0000259" key="8">
    <source>
        <dbReference type="PROSITE" id="PS50192"/>
    </source>
</evidence>
<dbReference type="GO" id="GO:0006935">
    <property type="term" value="P:chemotaxis"/>
    <property type="evidence" value="ECO:0007669"/>
    <property type="project" value="InterPro"/>
</dbReference>
<dbReference type="Pfam" id="PF07238">
    <property type="entry name" value="PilZ"/>
    <property type="match status" value="1"/>
</dbReference>
<feature type="domain" description="HAMP" evidence="9">
    <location>
        <begin position="212"/>
        <end position="265"/>
    </location>
</feature>
<name>A0AAE5X6U2_9BRAD</name>
<dbReference type="EMBL" id="CP030053">
    <property type="protein sequence ID" value="QAU49845.1"/>
    <property type="molecule type" value="Genomic_DNA"/>
</dbReference>
<evidence type="ECO:0000256" key="3">
    <source>
        <dbReference type="ARBA" id="ARBA00023224"/>
    </source>
</evidence>
<dbReference type="RefSeq" id="WP_128954604.1">
    <property type="nucleotide sequence ID" value="NZ_CP030053.1"/>
</dbReference>
<evidence type="ECO:0000256" key="5">
    <source>
        <dbReference type="PROSITE-ProRule" id="PRU00284"/>
    </source>
</evidence>
<accession>A0AAE5X6U2</accession>
<evidence type="ECO:0000256" key="1">
    <source>
        <dbReference type="ARBA" id="ARBA00004429"/>
    </source>
</evidence>
<dbReference type="GO" id="GO:0004888">
    <property type="term" value="F:transmembrane signaling receptor activity"/>
    <property type="evidence" value="ECO:0007669"/>
    <property type="project" value="InterPro"/>
</dbReference>
<proteinExistence type="inferred from homology"/>
<keyword evidence="6" id="KW-0472">Membrane</keyword>
<feature type="domain" description="T-SNARE coiled-coil homology" evidence="8">
    <location>
        <begin position="458"/>
        <end position="520"/>
    </location>
</feature>
<comment type="similarity">
    <text evidence="4">Belongs to the methyl-accepting chemotaxis (MCP) protein family.</text>
</comment>